<evidence type="ECO:0000313" key="4">
    <source>
        <dbReference type="EMBL" id="QCY46282.1"/>
    </source>
</evidence>
<dbReference type="Gene3D" id="1.20.58.1460">
    <property type="match status" value="1"/>
</dbReference>
<dbReference type="InterPro" id="IPR011965">
    <property type="entry name" value="PaaX_trns_reg"/>
</dbReference>
<name>A0A5B7WQS2_9MICC</name>
<dbReference type="Gene3D" id="3.30.70.2650">
    <property type="match status" value="1"/>
</dbReference>
<dbReference type="InterPro" id="IPR048846">
    <property type="entry name" value="PaaX-like_central"/>
</dbReference>
<dbReference type="Gene3D" id="1.10.10.10">
    <property type="entry name" value="Winged helix-like DNA-binding domain superfamily/Winged helix DNA-binding domain"/>
    <property type="match status" value="1"/>
</dbReference>
<dbReference type="Proteomes" id="UP000307000">
    <property type="component" value="Chromosome"/>
</dbReference>
<dbReference type="InterPro" id="IPR036388">
    <property type="entry name" value="WH-like_DNA-bd_sf"/>
</dbReference>
<dbReference type="InterPro" id="IPR013225">
    <property type="entry name" value="PaaX_C"/>
</dbReference>
<dbReference type="Pfam" id="PF07848">
    <property type="entry name" value="PaaX"/>
    <property type="match status" value="1"/>
</dbReference>
<feature type="domain" description="Transcriptional repressor PaaX-like C-terminal" evidence="2">
    <location>
        <begin position="190"/>
        <end position="274"/>
    </location>
</feature>
<reference evidence="4 5" key="1">
    <citation type="submission" date="2018-12" db="EMBL/GenBank/DDBJ databases">
        <title>Complete Genome Sequence of Glutamicibacter creatinolyticus strain LGCM259,isolated from an abscess of a 12-year-old mare in Italy.</title>
        <authorList>
            <person name="Santos R.G."/>
            <person name="Silva A.L."/>
            <person name="Seyffert N."/>
            <person name="Castro T.L.P."/>
            <person name="Attili A.R."/>
            <person name="Rifici C."/>
            <person name="Mazzullo G."/>
            <person name="Brenig B."/>
            <person name="Venanzi F."/>
            <person name="Azevedo V."/>
        </authorList>
    </citation>
    <scope>NUCLEOTIDE SEQUENCE [LARGE SCALE GENOMIC DNA]</scope>
    <source>
        <strain evidence="4 5">LGCM 259</strain>
    </source>
</reference>
<evidence type="ECO:0000259" key="1">
    <source>
        <dbReference type="Pfam" id="PF07848"/>
    </source>
</evidence>
<dbReference type="RefSeq" id="WP_138925674.1">
    <property type="nucleotide sequence ID" value="NZ_CP034412.1"/>
</dbReference>
<organism evidence="4 5">
    <name type="scientific">Glutamicibacter creatinolyticus</name>
    <dbReference type="NCBI Taxonomy" id="162496"/>
    <lineage>
        <taxon>Bacteria</taxon>
        <taxon>Bacillati</taxon>
        <taxon>Actinomycetota</taxon>
        <taxon>Actinomycetes</taxon>
        <taxon>Micrococcales</taxon>
        <taxon>Micrococcaceae</taxon>
        <taxon>Glutamicibacter</taxon>
    </lineage>
</organism>
<dbReference type="InterPro" id="IPR012906">
    <property type="entry name" value="PaaX-like_N"/>
</dbReference>
<evidence type="ECO:0000259" key="3">
    <source>
        <dbReference type="Pfam" id="PF20803"/>
    </source>
</evidence>
<gene>
    <name evidence="4" type="ORF">GcLGCM259_0517</name>
</gene>
<dbReference type="GO" id="GO:0006351">
    <property type="term" value="P:DNA-templated transcription"/>
    <property type="evidence" value="ECO:0007669"/>
    <property type="project" value="InterPro"/>
</dbReference>
<accession>A0A5B7WQS2</accession>
<feature type="domain" description="Transcriptional repressor PaaX-like central Cas2-like" evidence="3">
    <location>
        <begin position="107"/>
        <end position="178"/>
    </location>
</feature>
<protein>
    <submittedName>
        <fullName evidence="4">Regulator</fullName>
    </submittedName>
</protein>
<dbReference type="Pfam" id="PF20803">
    <property type="entry name" value="PaaX_M"/>
    <property type="match status" value="1"/>
</dbReference>
<proteinExistence type="predicted"/>
<keyword evidence="5" id="KW-1185">Reference proteome</keyword>
<dbReference type="PANTHER" id="PTHR30319">
    <property type="entry name" value="PHENYLACETIC ACID REGULATOR-RELATED TRANSCRIPTIONAL REPRESSOR"/>
    <property type="match status" value="1"/>
</dbReference>
<evidence type="ECO:0000259" key="2">
    <source>
        <dbReference type="Pfam" id="PF08223"/>
    </source>
</evidence>
<dbReference type="PIRSF" id="PIRSF020623">
    <property type="entry name" value="PaaX"/>
    <property type="match status" value="1"/>
</dbReference>
<dbReference type="EMBL" id="CP034412">
    <property type="protein sequence ID" value="QCY46282.1"/>
    <property type="molecule type" value="Genomic_DNA"/>
</dbReference>
<dbReference type="PANTHER" id="PTHR30319:SF1">
    <property type="entry name" value="TRANSCRIPTIONAL REPRESSOR PAAX"/>
    <property type="match status" value="1"/>
</dbReference>
<feature type="domain" description="Transcriptional repressor PaaX-like N-terminal" evidence="1">
    <location>
        <begin position="22"/>
        <end position="79"/>
    </location>
</feature>
<dbReference type="AlphaFoldDB" id="A0A5B7WQS2"/>
<evidence type="ECO:0000313" key="5">
    <source>
        <dbReference type="Proteomes" id="UP000307000"/>
    </source>
</evidence>
<dbReference type="Pfam" id="PF08223">
    <property type="entry name" value="PaaX_C"/>
    <property type="match status" value="1"/>
</dbReference>
<sequence length="295" mass="32545">MAPANALAAFTLDDFESRSGSATSIIRTIAGLYLRHHDAPIARATVLELAVAASVSQPAAQTALSRLVDRGLLGTSGDGAIHVTSPAQAMFARGNRRIFTPRQMSAHDGWTLLTYSVPESLRPLRHQLRKHFGQLGGGQVSAGVWIFPEYLHDEVSAVVQALQARNHVTVFRAHTPDFPGSARTAAEQWWDLERLSRRHEDFLQTVSTVDQDRELTDALAYRHYVRLIDAWRAIPYLDPGLPAYMLPGTWPGSTSRERFLKLSRRFAHSADDYARGLIIQTSEGSRVSHTGSSAP</sequence>
<dbReference type="KEGG" id="gcr:GcLGCM259_0517"/>